<dbReference type="InterPro" id="IPR050983">
    <property type="entry name" value="GST_Omega/HSP26"/>
</dbReference>
<dbReference type="PANTHER" id="PTHR43968:SF6">
    <property type="entry name" value="GLUTATHIONE S-TRANSFERASE OMEGA"/>
    <property type="match status" value="1"/>
</dbReference>
<proteinExistence type="predicted"/>
<name>A0ABU9T6W7_9HYPH</name>
<organism evidence="3 4">
    <name type="scientific">Ahrensia kielensis</name>
    <dbReference type="NCBI Taxonomy" id="76980"/>
    <lineage>
        <taxon>Bacteria</taxon>
        <taxon>Pseudomonadati</taxon>
        <taxon>Pseudomonadota</taxon>
        <taxon>Alphaproteobacteria</taxon>
        <taxon>Hyphomicrobiales</taxon>
        <taxon>Ahrensiaceae</taxon>
        <taxon>Ahrensia</taxon>
    </lineage>
</organism>
<dbReference type="InterPro" id="IPR036249">
    <property type="entry name" value="Thioredoxin-like_sf"/>
</dbReference>
<dbReference type="CDD" id="cd03060">
    <property type="entry name" value="GST_N_Omega_like"/>
    <property type="match status" value="1"/>
</dbReference>
<feature type="domain" description="GST N-terminal" evidence="1">
    <location>
        <begin position="4"/>
        <end position="83"/>
    </location>
</feature>
<evidence type="ECO:0000313" key="3">
    <source>
        <dbReference type="EMBL" id="MEM5501872.1"/>
    </source>
</evidence>
<dbReference type="PANTHER" id="PTHR43968">
    <property type="match status" value="1"/>
</dbReference>
<reference evidence="3 4" key="1">
    <citation type="submission" date="2024-03" db="EMBL/GenBank/DDBJ databases">
        <title>Community enrichment and isolation of bacterial strains for fucoidan degradation.</title>
        <authorList>
            <person name="Sichert A."/>
        </authorList>
    </citation>
    <scope>NUCLEOTIDE SEQUENCE [LARGE SCALE GENOMIC DNA]</scope>
    <source>
        <strain evidence="3 4">AS62</strain>
    </source>
</reference>
<comment type="caution">
    <text evidence="3">The sequence shown here is derived from an EMBL/GenBank/DDBJ whole genome shotgun (WGS) entry which is preliminary data.</text>
</comment>
<gene>
    <name evidence="3" type="ORF">WNY59_09760</name>
</gene>
<dbReference type="SUPFAM" id="SSF52833">
    <property type="entry name" value="Thioredoxin-like"/>
    <property type="match status" value="1"/>
</dbReference>
<dbReference type="PROSITE" id="PS50405">
    <property type="entry name" value="GST_CTER"/>
    <property type="match status" value="1"/>
</dbReference>
<protein>
    <submittedName>
        <fullName evidence="3">Glutathione S-transferase</fullName>
    </submittedName>
</protein>
<evidence type="ECO:0000259" key="1">
    <source>
        <dbReference type="PROSITE" id="PS50404"/>
    </source>
</evidence>
<dbReference type="RefSeq" id="WP_342848293.1">
    <property type="nucleotide sequence ID" value="NZ_JBBMQO010000005.1"/>
</dbReference>
<dbReference type="SUPFAM" id="SSF47616">
    <property type="entry name" value="GST C-terminal domain-like"/>
    <property type="match status" value="1"/>
</dbReference>
<evidence type="ECO:0000259" key="2">
    <source>
        <dbReference type="PROSITE" id="PS50405"/>
    </source>
</evidence>
<dbReference type="Gene3D" id="1.20.1050.10">
    <property type="match status" value="1"/>
</dbReference>
<dbReference type="Proteomes" id="UP001477870">
    <property type="component" value="Unassembled WGS sequence"/>
</dbReference>
<feature type="domain" description="GST C-terminal" evidence="2">
    <location>
        <begin position="79"/>
        <end position="204"/>
    </location>
</feature>
<evidence type="ECO:0000313" key="4">
    <source>
        <dbReference type="Proteomes" id="UP001477870"/>
    </source>
</evidence>
<dbReference type="CDD" id="cd03196">
    <property type="entry name" value="GST_C_5"/>
    <property type="match status" value="1"/>
</dbReference>
<dbReference type="Gene3D" id="3.40.30.10">
    <property type="entry name" value="Glutaredoxin"/>
    <property type="match status" value="1"/>
</dbReference>
<accession>A0ABU9T6W7</accession>
<dbReference type="InterPro" id="IPR036282">
    <property type="entry name" value="Glutathione-S-Trfase_C_sf"/>
</dbReference>
<dbReference type="Pfam" id="PF13410">
    <property type="entry name" value="GST_C_2"/>
    <property type="match status" value="1"/>
</dbReference>
<dbReference type="PROSITE" id="PS50404">
    <property type="entry name" value="GST_NTER"/>
    <property type="match status" value="1"/>
</dbReference>
<keyword evidence="4" id="KW-1185">Reference proteome</keyword>
<sequence length="213" mass="24432">MSEPLPILYSFRRCPYAMRARMGIVSSGIKVELREVLLKDKPAEMVAASPKATVPVLIATDGTIVDESLDVMLWALDQNDPEHWHSEEALKLVAHNDGPFKAALDRYKYPNRYADETINRDGQRGVCAATFEDYEDRLKRQKFLLGDKPSLADNAIFPFVRQCANVDRAWFDAQPWSHLHQWLDHFLSSDRFDCIMRKHTPWKIGDEPLIFGG</sequence>
<dbReference type="EMBL" id="JBBMQO010000005">
    <property type="protein sequence ID" value="MEM5501872.1"/>
    <property type="molecule type" value="Genomic_DNA"/>
</dbReference>
<dbReference type="InterPro" id="IPR010987">
    <property type="entry name" value="Glutathione-S-Trfase_C-like"/>
</dbReference>
<dbReference type="Pfam" id="PF13417">
    <property type="entry name" value="GST_N_3"/>
    <property type="match status" value="1"/>
</dbReference>
<dbReference type="InterPro" id="IPR004045">
    <property type="entry name" value="Glutathione_S-Trfase_N"/>
</dbReference>